<dbReference type="EMBL" id="SUME01000005">
    <property type="protein sequence ID" value="TJZ59988.1"/>
    <property type="molecule type" value="Genomic_DNA"/>
</dbReference>
<proteinExistence type="predicted"/>
<sequence>MKRKHHPQQNYAGRSAVILFIGFALGTLYSCQKTNPLSEGTEAALNTDLEVHEVASLSAPISLLTDQTFQQGLSVLHPTGGAIQGTLQYPGATSAPQWKLAQWYSSSSLYGASATALPSGSYRFSDSNKAITIGPSTSADRDLIFAINGQNDFGNVYRTSSQPFPHLLVDQKIADPDGWLGTATPFIGSMNSLDFNVDAYLEYHTRNQKSGYNSSIHALQFSCVFLVQNLRSGNAGYGKSMYFSIMLFDDRYSLPGLAINSDIFSGQLIYDVGLAAFSSSGLVQGQWKTVNGNLLPKIKQALDEAWDRGFLLESQSYDDYKVSLFTMGFECSGLNIGTMKVRNLSLIAD</sequence>
<evidence type="ECO:0000256" key="1">
    <source>
        <dbReference type="SAM" id="Phobius"/>
    </source>
</evidence>
<dbReference type="OrthoDB" id="708305at2"/>
<keyword evidence="1" id="KW-1133">Transmembrane helix</keyword>
<feature type="transmembrane region" description="Helical" evidence="1">
    <location>
        <begin position="12"/>
        <end position="29"/>
    </location>
</feature>
<name>A0A4V5MM78_9SPHI</name>
<accession>A0A4V5MM78</accession>
<keyword evidence="1" id="KW-0472">Membrane</keyword>
<reference evidence="2 3" key="1">
    <citation type="submission" date="2019-04" db="EMBL/GenBank/DDBJ databases">
        <title>Sphingobacterium olei sp. nov., isolated from oil-contaminated soil.</title>
        <authorList>
            <person name="Liu B."/>
        </authorList>
    </citation>
    <scope>NUCLEOTIDE SEQUENCE [LARGE SCALE GENOMIC DNA]</scope>
    <source>
        <strain evidence="2 3">HAL-9</strain>
    </source>
</reference>
<keyword evidence="3" id="KW-1185">Reference proteome</keyword>
<dbReference type="Proteomes" id="UP000306808">
    <property type="component" value="Unassembled WGS sequence"/>
</dbReference>
<dbReference type="PROSITE" id="PS51257">
    <property type="entry name" value="PROKAR_LIPOPROTEIN"/>
    <property type="match status" value="1"/>
</dbReference>
<evidence type="ECO:0000313" key="3">
    <source>
        <dbReference type="Proteomes" id="UP000306808"/>
    </source>
</evidence>
<protein>
    <recommendedName>
        <fullName evidence="4">DUF4465 domain-containing protein</fullName>
    </recommendedName>
</protein>
<dbReference type="RefSeq" id="WP_136901930.1">
    <property type="nucleotide sequence ID" value="NZ_SUME01000005.1"/>
</dbReference>
<organism evidence="2 3">
    <name type="scientific">Sphingobacterium olei</name>
    <dbReference type="NCBI Taxonomy" id="2571155"/>
    <lineage>
        <taxon>Bacteria</taxon>
        <taxon>Pseudomonadati</taxon>
        <taxon>Bacteroidota</taxon>
        <taxon>Sphingobacteriia</taxon>
        <taxon>Sphingobacteriales</taxon>
        <taxon>Sphingobacteriaceae</taxon>
        <taxon>Sphingobacterium</taxon>
    </lineage>
</organism>
<dbReference type="AlphaFoldDB" id="A0A4V5MM78"/>
<evidence type="ECO:0000313" key="2">
    <source>
        <dbReference type="EMBL" id="TJZ59988.1"/>
    </source>
</evidence>
<evidence type="ECO:0008006" key="4">
    <source>
        <dbReference type="Google" id="ProtNLM"/>
    </source>
</evidence>
<gene>
    <name evidence="2" type="ORF">FAZ15_13960</name>
</gene>
<keyword evidence="1" id="KW-0812">Transmembrane</keyword>
<comment type="caution">
    <text evidence="2">The sequence shown here is derived from an EMBL/GenBank/DDBJ whole genome shotgun (WGS) entry which is preliminary data.</text>
</comment>